<feature type="region of interest" description="Disordered" evidence="1">
    <location>
        <begin position="40"/>
        <end position="120"/>
    </location>
</feature>
<feature type="region of interest" description="Disordered" evidence="1">
    <location>
        <begin position="1"/>
        <end position="28"/>
    </location>
</feature>
<evidence type="ECO:0000313" key="2">
    <source>
        <dbReference type="EMBL" id="KAK7534740.1"/>
    </source>
</evidence>
<accession>A0ABR1LJ29</accession>
<reference evidence="2 3" key="1">
    <citation type="submission" date="2024-04" db="EMBL/GenBank/DDBJ databases">
        <title>Phyllosticta paracitricarpa is synonymous to the EU quarantine fungus P. citricarpa based on phylogenomic analyses.</title>
        <authorList>
            <consortium name="Lawrence Berkeley National Laboratory"/>
            <person name="Van ingen-buijs V.A."/>
            <person name="Van westerhoven A.C."/>
            <person name="Haridas S."/>
            <person name="Skiadas P."/>
            <person name="Martin F."/>
            <person name="Groenewald J.Z."/>
            <person name="Crous P.W."/>
            <person name="Seidl M.F."/>
        </authorList>
    </citation>
    <scope>NUCLEOTIDE SEQUENCE [LARGE SCALE GENOMIC DNA]</scope>
    <source>
        <strain evidence="2 3">CPC 17464</strain>
    </source>
</reference>
<organism evidence="2 3">
    <name type="scientific">Phyllosticta citribraziliensis</name>
    <dbReference type="NCBI Taxonomy" id="989973"/>
    <lineage>
        <taxon>Eukaryota</taxon>
        <taxon>Fungi</taxon>
        <taxon>Dikarya</taxon>
        <taxon>Ascomycota</taxon>
        <taxon>Pezizomycotina</taxon>
        <taxon>Dothideomycetes</taxon>
        <taxon>Dothideomycetes incertae sedis</taxon>
        <taxon>Botryosphaeriales</taxon>
        <taxon>Phyllostictaceae</taxon>
        <taxon>Phyllosticta</taxon>
    </lineage>
</organism>
<evidence type="ECO:0000313" key="3">
    <source>
        <dbReference type="Proteomes" id="UP001360953"/>
    </source>
</evidence>
<dbReference type="EMBL" id="JBBPEH010000008">
    <property type="protein sequence ID" value="KAK7534740.1"/>
    <property type="molecule type" value="Genomic_DNA"/>
</dbReference>
<feature type="compositionally biased region" description="Pro residues" evidence="1">
    <location>
        <begin position="58"/>
        <end position="78"/>
    </location>
</feature>
<gene>
    <name evidence="2" type="ORF">J3D65DRAFT_421768</name>
</gene>
<dbReference type="RefSeq" id="XP_066653465.1">
    <property type="nucleotide sequence ID" value="XM_066796111.1"/>
</dbReference>
<keyword evidence="3" id="KW-1185">Reference proteome</keyword>
<proteinExistence type="predicted"/>
<protein>
    <submittedName>
        <fullName evidence="2">Uncharacterized protein</fullName>
    </submittedName>
</protein>
<name>A0ABR1LJ29_9PEZI</name>
<dbReference type="GeneID" id="92029017"/>
<evidence type="ECO:0000256" key="1">
    <source>
        <dbReference type="SAM" id="MobiDB-lite"/>
    </source>
</evidence>
<comment type="caution">
    <text evidence="2">The sequence shown here is derived from an EMBL/GenBank/DDBJ whole genome shotgun (WGS) entry which is preliminary data.</text>
</comment>
<feature type="compositionally biased region" description="Polar residues" evidence="1">
    <location>
        <begin position="17"/>
        <end position="28"/>
    </location>
</feature>
<sequence>MAWLGTLRGRLKPSVPPLQQNTTRKEYASTQHLAIRTVQYQQNSNNPHQRRQSRPNTIPFPSPPPSVPPLLTPLPPFDQPHTTYLTHLPHHTPQAHRPPTHAAATTPTKTGPAVKPSPIKMPCSKKPTPFLYFLFGGRGAVARVANGARRAVGCCAAEGVGVERREVMVWERAEGAAKSGCGVVKRVAS</sequence>
<feature type="compositionally biased region" description="Low complexity" evidence="1">
    <location>
        <begin position="95"/>
        <end position="113"/>
    </location>
</feature>
<dbReference type="Proteomes" id="UP001360953">
    <property type="component" value="Unassembled WGS sequence"/>
</dbReference>